<sequence length="66" mass="6959">MPRTLLLAPGARSSTAFAFGAGAGISRIGVVAEPERLRRTRIAVVGPVRRPGSGGYPEEMDHLIES</sequence>
<accession>A0ABM5TGI7</accession>
<evidence type="ECO:0000313" key="1">
    <source>
        <dbReference type="EMBL" id="AKJ09947.1"/>
    </source>
</evidence>
<protein>
    <submittedName>
        <fullName evidence="1">Uncharacterized protein</fullName>
    </submittedName>
</protein>
<dbReference type="Proteomes" id="UP000035366">
    <property type="component" value="Chromosome"/>
</dbReference>
<keyword evidence="2" id="KW-1185">Reference proteome</keyword>
<organism evidence="1 2">
    <name type="scientific">Streptomyces incarnatus</name>
    <dbReference type="NCBI Taxonomy" id="665007"/>
    <lineage>
        <taxon>Bacteria</taxon>
        <taxon>Bacillati</taxon>
        <taxon>Actinomycetota</taxon>
        <taxon>Actinomycetes</taxon>
        <taxon>Kitasatosporales</taxon>
        <taxon>Streptomycetaceae</taxon>
        <taxon>Streptomyces</taxon>
    </lineage>
</organism>
<proteinExistence type="predicted"/>
<name>A0ABM5TGI7_9ACTN</name>
<reference evidence="1 2" key="1">
    <citation type="journal article" date="2015" name="ISME J.">
        <title>Draft Genome Sequence of Streptomyces incarnatus NRRL8089, which Produces the Nucleoside Antibiotic Sinefungin.</title>
        <authorList>
            <person name="Oshima K."/>
            <person name="Hattori M."/>
            <person name="Shimizu H."/>
            <person name="Fukuda K."/>
            <person name="Nemoto M."/>
            <person name="Inagaki K."/>
            <person name="Tamura T."/>
        </authorList>
    </citation>
    <scope>NUCLEOTIDE SEQUENCE [LARGE SCALE GENOMIC DNA]</scope>
    <source>
        <strain evidence="1 2">NRRL 8089</strain>
    </source>
</reference>
<dbReference type="EMBL" id="CP011497">
    <property type="protein sequence ID" value="AKJ09947.1"/>
    <property type="molecule type" value="Genomic_DNA"/>
</dbReference>
<gene>
    <name evidence="1" type="ORF">ABB07_07905</name>
</gene>
<evidence type="ECO:0000313" key="2">
    <source>
        <dbReference type="Proteomes" id="UP000035366"/>
    </source>
</evidence>